<sequence length="105" mass="11751">MPDSAKMAFSAMADSTRRSILQILSKDVELPVSSLAEHFPDVTRAAISSHLRVLRDADMVVEQRRGQFRFYSLGPNRADDVLQFLRDVYQGDVDNLAARTEPGGR</sequence>
<name>A0A6J6DAC2_9ZZZZ</name>
<keyword evidence="1" id="KW-0805">Transcription regulation</keyword>
<dbReference type="SUPFAM" id="SSF46785">
    <property type="entry name" value="Winged helix' DNA-binding domain"/>
    <property type="match status" value="1"/>
</dbReference>
<dbReference type="CDD" id="cd00090">
    <property type="entry name" value="HTH_ARSR"/>
    <property type="match status" value="1"/>
</dbReference>
<dbReference type="AlphaFoldDB" id="A0A6J6DAC2"/>
<dbReference type="EMBL" id="CAEZTD010000041">
    <property type="protein sequence ID" value="CAB4560234.1"/>
    <property type="molecule type" value="Genomic_DNA"/>
</dbReference>
<evidence type="ECO:0000256" key="3">
    <source>
        <dbReference type="ARBA" id="ARBA00023163"/>
    </source>
</evidence>
<keyword evidence="3" id="KW-0804">Transcription</keyword>
<dbReference type="InterPro" id="IPR051081">
    <property type="entry name" value="HTH_MetalResp_TranReg"/>
</dbReference>
<dbReference type="PANTHER" id="PTHR33154">
    <property type="entry name" value="TRANSCRIPTIONAL REGULATOR, ARSR FAMILY"/>
    <property type="match status" value="1"/>
</dbReference>
<accession>A0A6J6DAC2</accession>
<evidence type="ECO:0000256" key="2">
    <source>
        <dbReference type="ARBA" id="ARBA00023125"/>
    </source>
</evidence>
<dbReference type="Gene3D" id="1.10.10.10">
    <property type="entry name" value="Winged helix-like DNA-binding domain superfamily/Winged helix DNA-binding domain"/>
    <property type="match status" value="1"/>
</dbReference>
<proteinExistence type="predicted"/>
<evidence type="ECO:0000259" key="4">
    <source>
        <dbReference type="PROSITE" id="PS50987"/>
    </source>
</evidence>
<dbReference type="InterPro" id="IPR001845">
    <property type="entry name" value="HTH_ArsR_DNA-bd_dom"/>
</dbReference>
<dbReference type="GO" id="GO:0003677">
    <property type="term" value="F:DNA binding"/>
    <property type="evidence" value="ECO:0007669"/>
    <property type="project" value="UniProtKB-KW"/>
</dbReference>
<dbReference type="PRINTS" id="PR00778">
    <property type="entry name" value="HTHARSR"/>
</dbReference>
<dbReference type="NCBIfam" id="NF033788">
    <property type="entry name" value="HTH_metalloreg"/>
    <property type="match status" value="1"/>
</dbReference>
<organism evidence="5">
    <name type="scientific">freshwater metagenome</name>
    <dbReference type="NCBI Taxonomy" id="449393"/>
    <lineage>
        <taxon>unclassified sequences</taxon>
        <taxon>metagenomes</taxon>
        <taxon>ecological metagenomes</taxon>
    </lineage>
</organism>
<dbReference type="InterPro" id="IPR036388">
    <property type="entry name" value="WH-like_DNA-bd_sf"/>
</dbReference>
<gene>
    <name evidence="5" type="ORF">UFOPK1591_00686</name>
</gene>
<dbReference type="SMART" id="SM00418">
    <property type="entry name" value="HTH_ARSR"/>
    <property type="match status" value="1"/>
</dbReference>
<evidence type="ECO:0000256" key="1">
    <source>
        <dbReference type="ARBA" id="ARBA00023015"/>
    </source>
</evidence>
<reference evidence="5" key="1">
    <citation type="submission" date="2020-05" db="EMBL/GenBank/DDBJ databases">
        <authorList>
            <person name="Chiriac C."/>
            <person name="Salcher M."/>
            <person name="Ghai R."/>
            <person name="Kavagutti S V."/>
        </authorList>
    </citation>
    <scope>NUCLEOTIDE SEQUENCE</scope>
</reference>
<keyword evidence="2" id="KW-0238">DNA-binding</keyword>
<dbReference type="InterPro" id="IPR011991">
    <property type="entry name" value="ArsR-like_HTH"/>
</dbReference>
<dbReference type="Pfam" id="PF12840">
    <property type="entry name" value="HTH_20"/>
    <property type="match status" value="1"/>
</dbReference>
<protein>
    <submittedName>
        <fullName evidence="5">Unannotated protein</fullName>
    </submittedName>
</protein>
<dbReference type="PANTHER" id="PTHR33154:SF33">
    <property type="entry name" value="TRANSCRIPTIONAL REPRESSOR SDPR"/>
    <property type="match status" value="1"/>
</dbReference>
<dbReference type="GO" id="GO:0003700">
    <property type="term" value="F:DNA-binding transcription factor activity"/>
    <property type="evidence" value="ECO:0007669"/>
    <property type="project" value="InterPro"/>
</dbReference>
<feature type="domain" description="HTH arsR-type" evidence="4">
    <location>
        <begin position="1"/>
        <end position="93"/>
    </location>
</feature>
<dbReference type="InterPro" id="IPR036390">
    <property type="entry name" value="WH_DNA-bd_sf"/>
</dbReference>
<evidence type="ECO:0000313" key="5">
    <source>
        <dbReference type="EMBL" id="CAB4560234.1"/>
    </source>
</evidence>
<dbReference type="PROSITE" id="PS50987">
    <property type="entry name" value="HTH_ARSR_2"/>
    <property type="match status" value="1"/>
</dbReference>